<organism evidence="2 3">
    <name type="scientific">Macrostomum lignano</name>
    <dbReference type="NCBI Taxonomy" id="282301"/>
    <lineage>
        <taxon>Eukaryota</taxon>
        <taxon>Metazoa</taxon>
        <taxon>Spiralia</taxon>
        <taxon>Lophotrochozoa</taxon>
        <taxon>Platyhelminthes</taxon>
        <taxon>Rhabditophora</taxon>
        <taxon>Macrostomorpha</taxon>
        <taxon>Macrostomida</taxon>
        <taxon>Macrostomidae</taxon>
        <taxon>Macrostomum</taxon>
    </lineage>
</organism>
<feature type="compositionally biased region" description="Low complexity" evidence="1">
    <location>
        <begin position="188"/>
        <end position="204"/>
    </location>
</feature>
<dbReference type="AlphaFoldDB" id="A0A1I8FEZ7"/>
<evidence type="ECO:0000313" key="2">
    <source>
        <dbReference type="Proteomes" id="UP000095280"/>
    </source>
</evidence>
<name>A0A1I8FEZ7_9PLAT</name>
<feature type="region of interest" description="Disordered" evidence="1">
    <location>
        <begin position="1"/>
        <end position="20"/>
    </location>
</feature>
<accession>A0A1I8FEZ7</accession>
<feature type="region of interest" description="Disordered" evidence="1">
    <location>
        <begin position="181"/>
        <end position="204"/>
    </location>
</feature>
<dbReference type="WBParaSite" id="maker-unitig_30546-snap-gene-0.2-mRNA-1">
    <property type="protein sequence ID" value="maker-unitig_30546-snap-gene-0.2-mRNA-1"/>
    <property type="gene ID" value="maker-unitig_30546-snap-gene-0.2"/>
</dbReference>
<evidence type="ECO:0000256" key="1">
    <source>
        <dbReference type="SAM" id="MobiDB-lite"/>
    </source>
</evidence>
<sequence>EPHGSPLHVSAASRSVPSSIPGRCSCSSINGRRSAAFATAAAAAREHFLLTLSAQAAGTFSRHQHHQQPVLKLARGPAVQPGETGWPLAPNRFAANRRQPLGNAPATVAKQFLAAIRTRTLAVARRRRLGNCCGLTDAISQSMMEPLHECQTEADQQILQNPPHQRPHQQPHHHLPYLHRQRDYSTTSSASQIGSGVSRSSSRV</sequence>
<proteinExistence type="predicted"/>
<dbReference type="Proteomes" id="UP000095280">
    <property type="component" value="Unplaced"/>
</dbReference>
<protein>
    <submittedName>
        <fullName evidence="3">Secreted protein</fullName>
    </submittedName>
</protein>
<evidence type="ECO:0000313" key="3">
    <source>
        <dbReference type="WBParaSite" id="maker-unitig_30546-snap-gene-0.2-mRNA-1"/>
    </source>
</evidence>
<keyword evidence="2" id="KW-1185">Reference proteome</keyword>
<reference evidence="3" key="1">
    <citation type="submission" date="2016-11" db="UniProtKB">
        <authorList>
            <consortium name="WormBaseParasite"/>
        </authorList>
    </citation>
    <scope>IDENTIFICATION</scope>
</reference>